<dbReference type="GO" id="GO:0010629">
    <property type="term" value="P:negative regulation of gene expression"/>
    <property type="evidence" value="ECO:0000318"/>
    <property type="project" value="GO_Central"/>
</dbReference>
<keyword evidence="3" id="KW-0808">Transferase</keyword>
<name>H2XX82_CIOIN</name>
<keyword evidence="5" id="KW-0539">Nucleus</keyword>
<dbReference type="InParanoid" id="H2XX82"/>
<reference evidence="7" key="3">
    <citation type="submission" date="2025-08" db="UniProtKB">
        <authorList>
            <consortium name="Ensembl"/>
        </authorList>
    </citation>
    <scope>IDENTIFICATION</scope>
</reference>
<dbReference type="Pfam" id="PF23254">
    <property type="entry name" value="KH_PARP14_8"/>
    <property type="match status" value="1"/>
</dbReference>
<dbReference type="PANTHER" id="PTHR14453:SF67">
    <property type="entry name" value="POLY [ADP-RIBOSE] POLYMERASE"/>
    <property type="match status" value="1"/>
</dbReference>
<dbReference type="GeneTree" id="ENSGT00940000164121"/>
<dbReference type="PROSITE" id="PS51154">
    <property type="entry name" value="MACRO"/>
    <property type="match status" value="1"/>
</dbReference>
<dbReference type="GO" id="GO:0005634">
    <property type="term" value="C:nucleus"/>
    <property type="evidence" value="ECO:0000318"/>
    <property type="project" value="GO_Central"/>
</dbReference>
<dbReference type="PANTHER" id="PTHR14453">
    <property type="entry name" value="PARP/ZINC FINGER CCCH TYPE DOMAIN CONTAINING PROTEIN"/>
    <property type="match status" value="1"/>
</dbReference>
<dbReference type="GO" id="GO:0003950">
    <property type="term" value="F:NAD+ poly-ADP-ribosyltransferase activity"/>
    <property type="evidence" value="ECO:0000318"/>
    <property type="project" value="GO_Central"/>
</dbReference>
<dbReference type="InterPro" id="IPR043472">
    <property type="entry name" value="Macro_dom-like"/>
</dbReference>
<evidence type="ECO:0000256" key="3">
    <source>
        <dbReference type="ARBA" id="ARBA00022679"/>
    </source>
</evidence>
<keyword evidence="8" id="KW-1185">Reference proteome</keyword>
<comment type="subcellular location">
    <subcellularLocation>
        <location evidence="1">Nucleus</location>
    </subcellularLocation>
</comment>
<reference evidence="7" key="2">
    <citation type="journal article" date="2008" name="Genome Biol.">
        <title>Improved genome assembly and evidence-based global gene model set for the chordate Ciona intestinalis: new insight into intron and operon populations.</title>
        <authorList>
            <person name="Satou Y."/>
            <person name="Mineta K."/>
            <person name="Ogasawara M."/>
            <person name="Sasakura Y."/>
            <person name="Shoguchi E."/>
            <person name="Ueno K."/>
            <person name="Yamada L."/>
            <person name="Matsumoto J."/>
            <person name="Wasserscheid J."/>
            <person name="Dewar K."/>
            <person name="Wiley G.B."/>
            <person name="Macmil S.L."/>
            <person name="Roe B.A."/>
            <person name="Zeller R.W."/>
            <person name="Hastings K.E."/>
            <person name="Lemaire P."/>
            <person name="Lindquist E."/>
            <person name="Endo T."/>
            <person name="Hotta K."/>
            <person name="Inaba K."/>
        </authorList>
    </citation>
    <scope>NUCLEOTIDE SEQUENCE [LARGE SCALE GENOMIC DNA]</scope>
    <source>
        <strain evidence="7">wild type</strain>
    </source>
</reference>
<keyword evidence="4" id="KW-0520">NAD</keyword>
<dbReference type="InterPro" id="IPR004170">
    <property type="entry name" value="WWE_dom"/>
</dbReference>
<evidence type="ECO:0000256" key="5">
    <source>
        <dbReference type="ARBA" id="ARBA00023242"/>
    </source>
</evidence>
<evidence type="ECO:0000256" key="2">
    <source>
        <dbReference type="ARBA" id="ARBA00022676"/>
    </source>
</evidence>
<keyword evidence="2" id="KW-0328">Glycosyltransferase</keyword>
<dbReference type="Gene3D" id="3.30.720.50">
    <property type="match status" value="1"/>
</dbReference>
<dbReference type="InterPro" id="IPR037197">
    <property type="entry name" value="WWE_dom_sf"/>
</dbReference>
<dbReference type="Gene3D" id="3.40.220.10">
    <property type="entry name" value="Leucine Aminopeptidase, subunit E, domain 1"/>
    <property type="match status" value="1"/>
</dbReference>
<evidence type="ECO:0000259" key="6">
    <source>
        <dbReference type="PROSITE" id="PS51154"/>
    </source>
</evidence>
<dbReference type="Proteomes" id="UP000008144">
    <property type="component" value="Chromosome 9"/>
</dbReference>
<evidence type="ECO:0000256" key="4">
    <source>
        <dbReference type="ARBA" id="ARBA00023027"/>
    </source>
</evidence>
<evidence type="ECO:0000313" key="7">
    <source>
        <dbReference type="Ensembl" id="ENSCINP00000034266.1"/>
    </source>
</evidence>
<dbReference type="Ensembl" id="ENSCINT00000037175.1">
    <property type="protein sequence ID" value="ENSCINP00000034266.1"/>
    <property type="gene ID" value="ENSCING00000024977.1"/>
</dbReference>
<dbReference type="InterPro" id="IPR002589">
    <property type="entry name" value="Macro_dom"/>
</dbReference>
<accession>H2XX82</accession>
<sequence length="333" mass="37162">MRITDGGKLKCKQIIHVVVPVNQMQIEQVVSLILETVDALHKSVVALPAIGTGNLNISPSKVAQYIRTGIVYYTANHNPSHLKTVKVVVFQQNMMQDFHTELFRPWSPTQGTNASTSEEPGILQKGVNYMKSMLYGGSSKESSVDLEEFGNSVSITFCATEKSNVNEAQQAITAHVQEVTDVCFIDDDVIGKLGEEERKEIKDLEKNLNVKITNSSTKHLKRLVIKGLHEKTLQAKIECMGIIREFQEAENVSQYVTWEYVGQNKGMVGFSKKANLQLENTFKTDSSSKCTVSLGKGKQMTVTFKDMTGKFINSGHTTEIMRRNKSEESLCLF</sequence>
<dbReference type="AlphaFoldDB" id="H2XX82"/>
<reference evidence="7" key="4">
    <citation type="submission" date="2025-09" db="UniProtKB">
        <authorList>
            <consortium name="Ensembl"/>
        </authorList>
    </citation>
    <scope>IDENTIFICATION</scope>
</reference>
<dbReference type="GO" id="GO:0003714">
    <property type="term" value="F:transcription corepressor activity"/>
    <property type="evidence" value="ECO:0000318"/>
    <property type="project" value="GO_Central"/>
</dbReference>
<dbReference type="InterPro" id="IPR057049">
    <property type="entry name" value="PARP14_KH_8"/>
</dbReference>
<dbReference type="GO" id="GO:0005737">
    <property type="term" value="C:cytoplasm"/>
    <property type="evidence" value="ECO:0000318"/>
    <property type="project" value="GO_Central"/>
</dbReference>
<proteinExistence type="predicted"/>
<dbReference type="STRING" id="7719.ENSCINP00000034266"/>
<dbReference type="SUPFAM" id="SSF52949">
    <property type="entry name" value="Macro domain-like"/>
    <property type="match status" value="1"/>
</dbReference>
<evidence type="ECO:0000256" key="1">
    <source>
        <dbReference type="ARBA" id="ARBA00004123"/>
    </source>
</evidence>
<dbReference type="InterPro" id="IPR052056">
    <property type="entry name" value="Mono-ARTD/PARP"/>
</dbReference>
<organism evidence="7 8">
    <name type="scientific">Ciona intestinalis</name>
    <name type="common">Transparent sea squirt</name>
    <name type="synonym">Ascidia intestinalis</name>
    <dbReference type="NCBI Taxonomy" id="7719"/>
    <lineage>
        <taxon>Eukaryota</taxon>
        <taxon>Metazoa</taxon>
        <taxon>Chordata</taxon>
        <taxon>Tunicata</taxon>
        <taxon>Ascidiacea</taxon>
        <taxon>Phlebobranchia</taxon>
        <taxon>Cionidae</taxon>
        <taxon>Ciona</taxon>
    </lineage>
</organism>
<feature type="domain" description="Macro" evidence="6">
    <location>
        <begin position="1"/>
        <end position="106"/>
    </location>
</feature>
<dbReference type="SUPFAM" id="SSF117839">
    <property type="entry name" value="WWE domain"/>
    <property type="match status" value="1"/>
</dbReference>
<dbReference type="HOGENOM" id="CLU_834075_0_0_1"/>
<protein>
    <recommendedName>
        <fullName evidence="6">Macro domain-containing protein</fullName>
    </recommendedName>
</protein>
<dbReference type="Pfam" id="PF02825">
    <property type="entry name" value="WWE"/>
    <property type="match status" value="1"/>
</dbReference>
<dbReference type="EMBL" id="EAAA01002856">
    <property type="status" value="NOT_ANNOTATED_CDS"/>
    <property type="molecule type" value="Genomic_DNA"/>
</dbReference>
<reference evidence="8" key="1">
    <citation type="journal article" date="2002" name="Science">
        <title>The draft genome of Ciona intestinalis: insights into chordate and vertebrate origins.</title>
        <authorList>
            <person name="Dehal P."/>
            <person name="Satou Y."/>
            <person name="Campbell R.K."/>
            <person name="Chapman J."/>
            <person name="Degnan B."/>
            <person name="De Tomaso A."/>
            <person name="Davidson B."/>
            <person name="Di Gregorio A."/>
            <person name="Gelpke M."/>
            <person name="Goodstein D.M."/>
            <person name="Harafuji N."/>
            <person name="Hastings K.E."/>
            <person name="Ho I."/>
            <person name="Hotta K."/>
            <person name="Huang W."/>
            <person name="Kawashima T."/>
            <person name="Lemaire P."/>
            <person name="Martinez D."/>
            <person name="Meinertzhagen I.A."/>
            <person name="Necula S."/>
            <person name="Nonaka M."/>
            <person name="Putnam N."/>
            <person name="Rash S."/>
            <person name="Saiga H."/>
            <person name="Satake M."/>
            <person name="Terry A."/>
            <person name="Yamada L."/>
            <person name="Wang H.G."/>
            <person name="Awazu S."/>
            <person name="Azumi K."/>
            <person name="Boore J."/>
            <person name="Branno M."/>
            <person name="Chin-Bow S."/>
            <person name="DeSantis R."/>
            <person name="Doyle S."/>
            <person name="Francino P."/>
            <person name="Keys D.N."/>
            <person name="Haga S."/>
            <person name="Hayashi H."/>
            <person name="Hino K."/>
            <person name="Imai K.S."/>
            <person name="Inaba K."/>
            <person name="Kano S."/>
            <person name="Kobayashi K."/>
            <person name="Kobayashi M."/>
            <person name="Lee B.I."/>
            <person name="Makabe K.W."/>
            <person name="Manohar C."/>
            <person name="Matassi G."/>
            <person name="Medina M."/>
            <person name="Mochizuki Y."/>
            <person name="Mount S."/>
            <person name="Morishita T."/>
            <person name="Miura S."/>
            <person name="Nakayama A."/>
            <person name="Nishizaka S."/>
            <person name="Nomoto H."/>
            <person name="Ohta F."/>
            <person name="Oishi K."/>
            <person name="Rigoutsos I."/>
            <person name="Sano M."/>
            <person name="Sasaki A."/>
            <person name="Sasakura Y."/>
            <person name="Shoguchi E."/>
            <person name="Shin-i T."/>
            <person name="Spagnuolo A."/>
            <person name="Stainier D."/>
            <person name="Suzuki M.M."/>
            <person name="Tassy O."/>
            <person name="Takatori N."/>
            <person name="Tokuoka M."/>
            <person name="Yagi K."/>
            <person name="Yoshizaki F."/>
            <person name="Wada S."/>
            <person name="Zhang C."/>
            <person name="Hyatt P.D."/>
            <person name="Larimer F."/>
            <person name="Detter C."/>
            <person name="Doggett N."/>
            <person name="Glavina T."/>
            <person name="Hawkins T."/>
            <person name="Richardson P."/>
            <person name="Lucas S."/>
            <person name="Kohara Y."/>
            <person name="Levine M."/>
            <person name="Satoh N."/>
            <person name="Rokhsar D.S."/>
        </authorList>
    </citation>
    <scope>NUCLEOTIDE SEQUENCE [LARGE SCALE GENOMIC DNA]</scope>
</reference>
<dbReference type="Pfam" id="PF01661">
    <property type="entry name" value="Macro"/>
    <property type="match status" value="1"/>
</dbReference>
<evidence type="ECO:0000313" key="8">
    <source>
        <dbReference type="Proteomes" id="UP000008144"/>
    </source>
</evidence>